<keyword evidence="2" id="KW-1185">Reference proteome</keyword>
<organism evidence="1 2">
    <name type="scientific">Rhodocollybia butyracea</name>
    <dbReference type="NCBI Taxonomy" id="206335"/>
    <lineage>
        <taxon>Eukaryota</taxon>
        <taxon>Fungi</taxon>
        <taxon>Dikarya</taxon>
        <taxon>Basidiomycota</taxon>
        <taxon>Agaricomycotina</taxon>
        <taxon>Agaricomycetes</taxon>
        <taxon>Agaricomycetidae</taxon>
        <taxon>Agaricales</taxon>
        <taxon>Marasmiineae</taxon>
        <taxon>Omphalotaceae</taxon>
        <taxon>Rhodocollybia</taxon>
    </lineage>
</organism>
<evidence type="ECO:0000313" key="2">
    <source>
        <dbReference type="Proteomes" id="UP000772434"/>
    </source>
</evidence>
<sequence length="157" mass="18796">MTRAPALLLSERGSLDKFHHSNVDSVLKDLKPLSRRLFTMTMALEDETQILDRLHYKNRNQHRSALFSRRVNELRRYSHRVEELQLYHLVDDLRQSFFGRTEKSSSKQQKGSWTHYANEKYVLHVREQLSTFLQLLKKMHVISYSAFEWVLQSSKYL</sequence>
<comment type="caution">
    <text evidence="1">The sequence shown here is derived from an EMBL/GenBank/DDBJ whole genome shotgun (WGS) entry which is preliminary data.</text>
</comment>
<name>A0A9P5PX51_9AGAR</name>
<protein>
    <submittedName>
        <fullName evidence="1">Uncharacterized protein</fullName>
    </submittedName>
</protein>
<reference evidence="1" key="1">
    <citation type="submission" date="2020-11" db="EMBL/GenBank/DDBJ databases">
        <authorList>
            <consortium name="DOE Joint Genome Institute"/>
            <person name="Ahrendt S."/>
            <person name="Riley R."/>
            <person name="Andreopoulos W."/>
            <person name="Labutti K."/>
            <person name="Pangilinan J."/>
            <person name="Ruiz-Duenas F.J."/>
            <person name="Barrasa J.M."/>
            <person name="Sanchez-Garcia M."/>
            <person name="Camarero S."/>
            <person name="Miyauchi S."/>
            <person name="Serrano A."/>
            <person name="Linde D."/>
            <person name="Babiker R."/>
            <person name="Drula E."/>
            <person name="Ayuso-Fernandez I."/>
            <person name="Pacheco R."/>
            <person name="Padilla G."/>
            <person name="Ferreira P."/>
            <person name="Barriuso J."/>
            <person name="Kellner H."/>
            <person name="Castanera R."/>
            <person name="Alfaro M."/>
            <person name="Ramirez L."/>
            <person name="Pisabarro A.G."/>
            <person name="Kuo A."/>
            <person name="Tritt A."/>
            <person name="Lipzen A."/>
            <person name="He G."/>
            <person name="Yan M."/>
            <person name="Ng V."/>
            <person name="Cullen D."/>
            <person name="Martin F."/>
            <person name="Rosso M.-N."/>
            <person name="Henrissat B."/>
            <person name="Hibbett D."/>
            <person name="Martinez A.T."/>
            <person name="Grigoriev I.V."/>
        </authorList>
    </citation>
    <scope>NUCLEOTIDE SEQUENCE</scope>
    <source>
        <strain evidence="1">AH 40177</strain>
    </source>
</reference>
<dbReference type="AlphaFoldDB" id="A0A9P5PX51"/>
<evidence type="ECO:0000313" key="1">
    <source>
        <dbReference type="EMBL" id="KAF9069670.1"/>
    </source>
</evidence>
<dbReference type="OrthoDB" id="114080at2759"/>
<gene>
    <name evidence="1" type="ORF">BDP27DRAFT_1325173</name>
</gene>
<dbReference type="EMBL" id="JADNRY010000048">
    <property type="protein sequence ID" value="KAF9069670.1"/>
    <property type="molecule type" value="Genomic_DNA"/>
</dbReference>
<proteinExistence type="predicted"/>
<dbReference type="Proteomes" id="UP000772434">
    <property type="component" value="Unassembled WGS sequence"/>
</dbReference>
<accession>A0A9P5PX51</accession>